<dbReference type="SUPFAM" id="SSF57850">
    <property type="entry name" value="RING/U-box"/>
    <property type="match status" value="1"/>
</dbReference>
<evidence type="ECO:0000256" key="2">
    <source>
        <dbReference type="ARBA" id="ARBA00022771"/>
    </source>
</evidence>
<dbReference type="InterPro" id="IPR027370">
    <property type="entry name" value="Znf-RING_euk"/>
</dbReference>
<name>A0A5C2SJQ6_9APHY</name>
<organism evidence="7 8">
    <name type="scientific">Lentinus tigrinus ALCF2SS1-6</name>
    <dbReference type="NCBI Taxonomy" id="1328759"/>
    <lineage>
        <taxon>Eukaryota</taxon>
        <taxon>Fungi</taxon>
        <taxon>Dikarya</taxon>
        <taxon>Basidiomycota</taxon>
        <taxon>Agaricomycotina</taxon>
        <taxon>Agaricomycetes</taxon>
        <taxon>Polyporales</taxon>
        <taxon>Polyporaceae</taxon>
        <taxon>Lentinus</taxon>
    </lineage>
</organism>
<sequence>MSEQQAPILLNSNRHQLCSLSLLGRFYRRPHTPSTPHITTHLSQSATMMPATRAAVRHGSRQPQPYPQDPAGPSNSNPIVLQDDDKPLRKRPTAERKVSKSNPKQKARAPLPPAAEIIEISSDEDEPPPRKKAATSSSASEKKIKELQEENKSLMAALAAAKAAHAQALAAPPAAPLPPKVQAPPPDAKADKFLSAVEDHVTCEVCTLKMWHPFTLACGHTFCKDCLVDWFNTALIKHLSAHPHYDAQRVVPLQYRNVLAQPNIPTHTRAHYEREIAIIMSTTPQPKYSCPTCRVLVKAKPAENFVVKHLVRTIAGVQGESCPQEAPLPRHPGQPVEGPFDGFFPYA</sequence>
<evidence type="ECO:0000256" key="5">
    <source>
        <dbReference type="SAM" id="MobiDB-lite"/>
    </source>
</evidence>
<protein>
    <recommendedName>
        <fullName evidence="6">RING-type domain-containing protein</fullName>
    </recommendedName>
</protein>
<dbReference type="InterPro" id="IPR017907">
    <property type="entry name" value="Znf_RING_CS"/>
</dbReference>
<dbReference type="AlphaFoldDB" id="A0A5C2SJQ6"/>
<keyword evidence="8" id="KW-1185">Reference proteome</keyword>
<dbReference type="Gene3D" id="3.30.40.10">
    <property type="entry name" value="Zinc/RING finger domain, C3HC4 (zinc finger)"/>
    <property type="match status" value="1"/>
</dbReference>
<keyword evidence="3" id="KW-0862">Zinc</keyword>
<dbReference type="PROSITE" id="PS50089">
    <property type="entry name" value="ZF_RING_2"/>
    <property type="match status" value="1"/>
</dbReference>
<dbReference type="EMBL" id="ML122255">
    <property type="protein sequence ID" value="RPD63850.1"/>
    <property type="molecule type" value="Genomic_DNA"/>
</dbReference>
<dbReference type="Pfam" id="PF13445">
    <property type="entry name" value="zf-RING_UBOX"/>
    <property type="match status" value="1"/>
</dbReference>
<feature type="compositionally biased region" description="Basic and acidic residues" evidence="5">
    <location>
        <begin position="83"/>
        <end position="98"/>
    </location>
</feature>
<evidence type="ECO:0000313" key="8">
    <source>
        <dbReference type="Proteomes" id="UP000313359"/>
    </source>
</evidence>
<feature type="region of interest" description="Disordered" evidence="5">
    <location>
        <begin position="31"/>
        <end position="143"/>
    </location>
</feature>
<evidence type="ECO:0000259" key="6">
    <source>
        <dbReference type="PROSITE" id="PS50089"/>
    </source>
</evidence>
<keyword evidence="1" id="KW-0479">Metal-binding</keyword>
<feature type="domain" description="RING-type" evidence="6">
    <location>
        <begin position="203"/>
        <end position="294"/>
    </location>
</feature>
<proteinExistence type="predicted"/>
<evidence type="ECO:0000256" key="1">
    <source>
        <dbReference type="ARBA" id="ARBA00022723"/>
    </source>
</evidence>
<feature type="compositionally biased region" description="Low complexity" evidence="5">
    <location>
        <begin position="32"/>
        <end position="41"/>
    </location>
</feature>
<dbReference type="Proteomes" id="UP000313359">
    <property type="component" value="Unassembled WGS sequence"/>
</dbReference>
<accession>A0A5C2SJQ6</accession>
<evidence type="ECO:0000313" key="7">
    <source>
        <dbReference type="EMBL" id="RPD63850.1"/>
    </source>
</evidence>
<gene>
    <name evidence="7" type="ORF">L227DRAFT_572292</name>
</gene>
<keyword evidence="2 4" id="KW-0863">Zinc-finger</keyword>
<dbReference type="SMART" id="SM00184">
    <property type="entry name" value="RING"/>
    <property type="match status" value="1"/>
</dbReference>
<dbReference type="InterPro" id="IPR013083">
    <property type="entry name" value="Znf_RING/FYVE/PHD"/>
</dbReference>
<dbReference type="PROSITE" id="PS00518">
    <property type="entry name" value="ZF_RING_1"/>
    <property type="match status" value="1"/>
</dbReference>
<dbReference type="OrthoDB" id="3219336at2759"/>
<dbReference type="GO" id="GO:0008270">
    <property type="term" value="F:zinc ion binding"/>
    <property type="evidence" value="ECO:0007669"/>
    <property type="project" value="UniProtKB-KW"/>
</dbReference>
<evidence type="ECO:0000256" key="3">
    <source>
        <dbReference type="ARBA" id="ARBA00022833"/>
    </source>
</evidence>
<reference evidence="7" key="1">
    <citation type="journal article" date="2018" name="Genome Biol. Evol.">
        <title>Genomics and development of Lentinus tigrinus, a white-rot wood-decaying mushroom with dimorphic fruiting bodies.</title>
        <authorList>
            <person name="Wu B."/>
            <person name="Xu Z."/>
            <person name="Knudson A."/>
            <person name="Carlson A."/>
            <person name="Chen N."/>
            <person name="Kovaka S."/>
            <person name="LaButti K."/>
            <person name="Lipzen A."/>
            <person name="Pennachio C."/>
            <person name="Riley R."/>
            <person name="Schakwitz W."/>
            <person name="Umezawa K."/>
            <person name="Ohm R.A."/>
            <person name="Grigoriev I.V."/>
            <person name="Nagy L.G."/>
            <person name="Gibbons J."/>
            <person name="Hibbett D."/>
        </authorList>
    </citation>
    <scope>NUCLEOTIDE SEQUENCE [LARGE SCALE GENOMIC DNA]</scope>
    <source>
        <strain evidence="7">ALCF2SS1-6</strain>
    </source>
</reference>
<dbReference type="STRING" id="1328759.A0A5C2SJQ6"/>
<evidence type="ECO:0000256" key="4">
    <source>
        <dbReference type="PROSITE-ProRule" id="PRU00175"/>
    </source>
</evidence>
<dbReference type="InterPro" id="IPR001841">
    <property type="entry name" value="Znf_RING"/>
</dbReference>